<keyword evidence="2" id="KW-0472">Membrane</keyword>
<dbReference type="Proteomes" id="UP001203761">
    <property type="component" value="Unassembled WGS sequence"/>
</dbReference>
<sequence>MTAIHEAPADQQRPMMMFTLTDMIGKKAEESRETVIATTDVNNRTAVVLIVSLILTIITALIAWSVLPIGGYALLIPLAGTPLITWLVRGRSRHGLQVTYLRRTIDRLQAGQTTGLFLHCNRLYDPLEVQIRTITRGSVDVEDIPGFLPEEGREFAGVDFELAPAEESTYVPAASRTASGGLSARAIHARRSLLEVDAMQWQQMREQQDYARWYEGHIARVRAERMGLPVPGAGGAGGADTGARMEGAAA</sequence>
<comment type="caution">
    <text evidence="3">The sequence shown here is derived from an EMBL/GenBank/DDBJ whole genome shotgun (WGS) entry which is preliminary data.</text>
</comment>
<proteinExistence type="predicted"/>
<keyword evidence="4" id="KW-1185">Reference proteome</keyword>
<dbReference type="EMBL" id="JAKNCJ010000012">
    <property type="protein sequence ID" value="MCL6424364.1"/>
    <property type="molecule type" value="Genomic_DNA"/>
</dbReference>
<protein>
    <submittedName>
        <fullName evidence="3">Uncharacterized protein</fullName>
    </submittedName>
</protein>
<feature type="region of interest" description="Disordered" evidence="1">
    <location>
        <begin position="231"/>
        <end position="250"/>
    </location>
</feature>
<reference evidence="3" key="1">
    <citation type="submission" date="2022-02" db="EMBL/GenBank/DDBJ databases">
        <authorList>
            <person name="Lee M."/>
            <person name="Kim S.-J."/>
            <person name="Jung M.-Y."/>
        </authorList>
    </citation>
    <scope>NUCLEOTIDE SEQUENCE</scope>
    <source>
        <strain evidence="3">JHP9</strain>
    </source>
</reference>
<feature type="transmembrane region" description="Helical" evidence="2">
    <location>
        <begin position="70"/>
        <end position="88"/>
    </location>
</feature>
<evidence type="ECO:0000313" key="3">
    <source>
        <dbReference type="EMBL" id="MCL6424364.1"/>
    </source>
</evidence>
<keyword evidence="2" id="KW-0812">Transmembrane</keyword>
<evidence type="ECO:0000256" key="2">
    <source>
        <dbReference type="SAM" id="Phobius"/>
    </source>
</evidence>
<evidence type="ECO:0000256" key="1">
    <source>
        <dbReference type="SAM" id="MobiDB-lite"/>
    </source>
</evidence>
<name>A0ABT0R357_9MICO</name>
<evidence type="ECO:0000313" key="4">
    <source>
        <dbReference type="Proteomes" id="UP001203761"/>
    </source>
</evidence>
<dbReference type="RefSeq" id="WP_249738444.1">
    <property type="nucleotide sequence ID" value="NZ_JAKNCJ010000012.1"/>
</dbReference>
<organism evidence="3 4">
    <name type="scientific">Brachybacterium equifaecis</name>
    <dbReference type="NCBI Taxonomy" id="2910770"/>
    <lineage>
        <taxon>Bacteria</taxon>
        <taxon>Bacillati</taxon>
        <taxon>Actinomycetota</taxon>
        <taxon>Actinomycetes</taxon>
        <taxon>Micrococcales</taxon>
        <taxon>Dermabacteraceae</taxon>
        <taxon>Brachybacterium</taxon>
    </lineage>
</organism>
<accession>A0ABT0R357</accession>
<feature type="transmembrane region" description="Helical" evidence="2">
    <location>
        <begin position="46"/>
        <end position="64"/>
    </location>
</feature>
<keyword evidence="2" id="KW-1133">Transmembrane helix</keyword>
<gene>
    <name evidence="3" type="ORF">Bequi_13420</name>
</gene>